<organism evidence="5 6">
    <name type="scientific">Hemibagrus wyckioides</name>
    <dbReference type="NCBI Taxonomy" id="337641"/>
    <lineage>
        <taxon>Eukaryota</taxon>
        <taxon>Metazoa</taxon>
        <taxon>Chordata</taxon>
        <taxon>Craniata</taxon>
        <taxon>Vertebrata</taxon>
        <taxon>Euteleostomi</taxon>
        <taxon>Actinopterygii</taxon>
        <taxon>Neopterygii</taxon>
        <taxon>Teleostei</taxon>
        <taxon>Ostariophysi</taxon>
        <taxon>Siluriformes</taxon>
        <taxon>Bagridae</taxon>
        <taxon>Hemibagrus</taxon>
    </lineage>
</organism>
<evidence type="ECO:0000256" key="2">
    <source>
        <dbReference type="ARBA" id="ARBA00022741"/>
    </source>
</evidence>
<dbReference type="PANTHER" id="PTHR34488">
    <property type="entry name" value="SI:CH211-245H14.1-RELATED"/>
    <property type="match status" value="1"/>
</dbReference>
<dbReference type="Gene3D" id="3.40.50.300">
    <property type="entry name" value="P-loop containing nucleotide triphosphate hydrolases"/>
    <property type="match status" value="1"/>
</dbReference>
<name>A0A9D3N1W3_9TELE</name>
<dbReference type="InterPro" id="IPR027417">
    <property type="entry name" value="P-loop_NTPase"/>
</dbReference>
<feature type="compositionally biased region" description="Basic and acidic residues" evidence="3">
    <location>
        <begin position="19"/>
        <end position="28"/>
    </location>
</feature>
<dbReference type="PANTHER" id="PTHR34488:SF1">
    <property type="entry name" value="SI:CH211-245H14.1-RELATED"/>
    <property type="match status" value="1"/>
</dbReference>
<feature type="compositionally biased region" description="Polar residues" evidence="3">
    <location>
        <begin position="29"/>
        <end position="52"/>
    </location>
</feature>
<protein>
    <recommendedName>
        <fullName evidence="4">AIG1-type G domain-containing protein</fullName>
    </recommendedName>
</protein>
<evidence type="ECO:0000259" key="4">
    <source>
        <dbReference type="PROSITE" id="PS51720"/>
    </source>
</evidence>
<dbReference type="EMBL" id="JAHKSW010000028">
    <property type="protein sequence ID" value="KAG7314499.1"/>
    <property type="molecule type" value="Genomic_DNA"/>
</dbReference>
<dbReference type="InterPro" id="IPR006703">
    <property type="entry name" value="G_AIG1"/>
</dbReference>
<evidence type="ECO:0000313" key="5">
    <source>
        <dbReference type="EMBL" id="KAG7314499.1"/>
    </source>
</evidence>
<feature type="compositionally biased region" description="Polar residues" evidence="3">
    <location>
        <begin position="212"/>
        <end position="223"/>
    </location>
</feature>
<dbReference type="Pfam" id="PF04548">
    <property type="entry name" value="AIG1"/>
    <property type="match status" value="1"/>
</dbReference>
<reference evidence="5 6" key="1">
    <citation type="submission" date="2021-06" db="EMBL/GenBank/DDBJ databases">
        <title>Chromosome-level genome assembly of the red-tail catfish (Hemibagrus wyckioides).</title>
        <authorList>
            <person name="Shao F."/>
        </authorList>
    </citation>
    <scope>NUCLEOTIDE SEQUENCE [LARGE SCALE GENOMIC DNA]</scope>
    <source>
        <strain evidence="5">EC202008001</strain>
        <tissue evidence="5">Blood</tissue>
    </source>
</reference>
<keyword evidence="6" id="KW-1185">Reference proteome</keyword>
<evidence type="ECO:0000313" key="6">
    <source>
        <dbReference type="Proteomes" id="UP000824219"/>
    </source>
</evidence>
<dbReference type="AlphaFoldDB" id="A0A9D3N1W3"/>
<feature type="domain" description="AIG1-type G" evidence="4">
    <location>
        <begin position="264"/>
        <end position="455"/>
    </location>
</feature>
<sequence>MRFSTFTRWRTAETGNMAEKPKDHHDQSQMHQSKSNNTAGKDTQPSENTAEQTKPEHVLPGNKYFILQTGVTLNCHVNFIVLLKQKIRSLQKVNTVDECDFILAFCPVATRAGTDIEGAEKKLHATSATKPAVLVVLHRTFDPECVVPNSCSIVKRANTITVDCLFHEDQGLLQCRKNSDAIEHVHKQIKPKVQILSLAFGANFNRKLEEPFSTQKLSGNQKPQNPPEYSEAVDKTLQENKELEDFKKEIAEMKLPKNNELIIATELRLMLLGGEESEKTAAKNIILGREEMNQAAASTTTATQLIAGTKVLVVDTPDLFSPINSLEELSHTVESQAFLLVIPVKYSEDKVLSEDETQKTLMKLEEIFGTRCWRNTMILFTVSDELQKKKIEGFIQSEDQEVQRLLEKCGNRFHCLNINESGDGSQVSELLEKIDKMVEGNRNGSQINRIIRNMEMERHAKDVWIRKMQSQIQKVLGKYEQIDKEYENDLKNLDTDEAYDKKQQRSLREIVSHLKNQNKLKKEIAEQMKMIYDRITEQEQNKQFIKAILSENQQTIWLSLPDGQTKTLEKYNELRQLEEKFLEMLGKLAA</sequence>
<dbReference type="GO" id="GO:0005525">
    <property type="term" value="F:GTP binding"/>
    <property type="evidence" value="ECO:0007669"/>
    <property type="project" value="InterPro"/>
</dbReference>
<keyword evidence="2" id="KW-0547">Nucleotide-binding</keyword>
<feature type="region of interest" description="Disordered" evidence="3">
    <location>
        <begin position="211"/>
        <end position="231"/>
    </location>
</feature>
<feature type="region of interest" description="Disordered" evidence="3">
    <location>
        <begin position="1"/>
        <end position="55"/>
    </location>
</feature>
<evidence type="ECO:0000256" key="3">
    <source>
        <dbReference type="SAM" id="MobiDB-lite"/>
    </source>
</evidence>
<dbReference type="OrthoDB" id="8446971at2759"/>
<dbReference type="SUPFAM" id="SSF52540">
    <property type="entry name" value="P-loop containing nucleoside triphosphate hydrolases"/>
    <property type="match status" value="1"/>
</dbReference>
<comment type="similarity">
    <text evidence="1">Belongs to the TRAFAC class TrmE-Era-EngA-EngB-Septin-like GTPase superfamily. AIG1/Toc34/Toc159-like paraseptin GTPase family. IAN subfamily.</text>
</comment>
<proteinExistence type="inferred from homology"/>
<dbReference type="Proteomes" id="UP000824219">
    <property type="component" value="Linkage Group LG28"/>
</dbReference>
<accession>A0A9D3N1W3</accession>
<dbReference type="PROSITE" id="PS51720">
    <property type="entry name" value="G_AIG1"/>
    <property type="match status" value="1"/>
</dbReference>
<gene>
    <name evidence="5" type="ORF">KOW79_021802</name>
</gene>
<evidence type="ECO:0000256" key="1">
    <source>
        <dbReference type="ARBA" id="ARBA00008535"/>
    </source>
</evidence>
<comment type="caution">
    <text evidence="5">The sequence shown here is derived from an EMBL/GenBank/DDBJ whole genome shotgun (WGS) entry which is preliminary data.</text>
</comment>